<keyword evidence="2" id="KW-1185">Reference proteome</keyword>
<reference evidence="1" key="1">
    <citation type="submission" date="2020-02" db="EMBL/GenBank/DDBJ databases">
        <authorList>
            <person name="Palmer J.M."/>
        </authorList>
    </citation>
    <scope>NUCLEOTIDE SEQUENCE</scope>
    <source>
        <strain evidence="1">EPUS1.4</strain>
        <tissue evidence="1">Thallus</tissue>
    </source>
</reference>
<dbReference type="AlphaFoldDB" id="A0A8H7A8G4"/>
<name>A0A8H7A8G4_9EURO</name>
<accession>A0A8H7A8G4</accession>
<protein>
    <submittedName>
        <fullName evidence="1">Uncharacterized protein</fullName>
    </submittedName>
</protein>
<dbReference type="EMBL" id="JAACFV010000210">
    <property type="protein sequence ID" value="KAF7502894.1"/>
    <property type="molecule type" value="Genomic_DNA"/>
</dbReference>
<dbReference type="Proteomes" id="UP000606974">
    <property type="component" value="Unassembled WGS sequence"/>
</dbReference>
<proteinExistence type="predicted"/>
<evidence type="ECO:0000313" key="2">
    <source>
        <dbReference type="Proteomes" id="UP000606974"/>
    </source>
</evidence>
<comment type="caution">
    <text evidence="1">The sequence shown here is derived from an EMBL/GenBank/DDBJ whole genome shotgun (WGS) entry which is preliminary data.</text>
</comment>
<sequence>MLKIITIIIRVTTIFRNTLPQPKTIATDPTCPLTVPYERFCPITAAAELDICCHKIDTKLRNESIPRIDATMYETGLEGNGFTSISLPASSTSVCEPGKVERRTNPIAMSGMDVNRQRNQQLQSQIGKGDCAHIRPLKTIWFMKFLAVQIRFNGSPAADLVSLMAPACLSALVEQSHGPADCRIHIPMYPALISKDAVSLEPTRSVNVAEMFGLTCVKSRRVEEELPLWYESDKRYTLLSRVSVQPASKIAGVVVRINSGRVFVSRSKKYVHRNITDMGIRNIIIW</sequence>
<gene>
    <name evidence="1" type="ORF">GJ744_004932</name>
</gene>
<evidence type="ECO:0000313" key="1">
    <source>
        <dbReference type="EMBL" id="KAF7502894.1"/>
    </source>
</evidence>
<organism evidence="1 2">
    <name type="scientific">Endocarpon pusillum</name>
    <dbReference type="NCBI Taxonomy" id="364733"/>
    <lineage>
        <taxon>Eukaryota</taxon>
        <taxon>Fungi</taxon>
        <taxon>Dikarya</taxon>
        <taxon>Ascomycota</taxon>
        <taxon>Pezizomycotina</taxon>
        <taxon>Eurotiomycetes</taxon>
        <taxon>Chaetothyriomycetidae</taxon>
        <taxon>Verrucariales</taxon>
        <taxon>Verrucariaceae</taxon>
        <taxon>Endocarpon</taxon>
    </lineage>
</organism>